<feature type="domain" description="Serine-threonine/tyrosine-protein kinase catalytic" evidence="1">
    <location>
        <begin position="1"/>
        <end position="50"/>
    </location>
</feature>
<evidence type="ECO:0000259" key="1">
    <source>
        <dbReference type="Pfam" id="PF07714"/>
    </source>
</evidence>
<dbReference type="Gene3D" id="1.10.510.10">
    <property type="entry name" value="Transferase(Phosphotransferase) domain 1"/>
    <property type="match status" value="1"/>
</dbReference>
<reference evidence="3" key="1">
    <citation type="submission" date="2022-11" db="UniProtKB">
        <authorList>
            <consortium name="WormBaseParasite"/>
        </authorList>
    </citation>
    <scope>IDENTIFICATION</scope>
</reference>
<proteinExistence type="predicted"/>
<dbReference type="GO" id="GO:0016477">
    <property type="term" value="P:cell migration"/>
    <property type="evidence" value="ECO:0007669"/>
    <property type="project" value="TreeGrafter"/>
</dbReference>
<dbReference type="GO" id="GO:0007399">
    <property type="term" value="P:nervous system development"/>
    <property type="evidence" value="ECO:0007669"/>
    <property type="project" value="TreeGrafter"/>
</dbReference>
<dbReference type="InterPro" id="IPR001245">
    <property type="entry name" value="Ser-Thr/Tyr_kinase_cat_dom"/>
</dbReference>
<organism evidence="2 3">
    <name type="scientific">Acrobeloides nanus</name>
    <dbReference type="NCBI Taxonomy" id="290746"/>
    <lineage>
        <taxon>Eukaryota</taxon>
        <taxon>Metazoa</taxon>
        <taxon>Ecdysozoa</taxon>
        <taxon>Nematoda</taxon>
        <taxon>Chromadorea</taxon>
        <taxon>Rhabditida</taxon>
        <taxon>Tylenchina</taxon>
        <taxon>Cephalobomorpha</taxon>
        <taxon>Cephaloboidea</taxon>
        <taxon>Cephalobidae</taxon>
        <taxon>Acrobeloides</taxon>
    </lineage>
</organism>
<protein>
    <submittedName>
        <fullName evidence="3">Serine-threonine/tyrosine-protein kinase catalytic domain-containing protein</fullName>
    </submittedName>
</protein>
<evidence type="ECO:0000313" key="2">
    <source>
        <dbReference type="Proteomes" id="UP000887540"/>
    </source>
</evidence>
<sequence>MTREDVLAFLLEENRLKKPSNMNESLYEIMLDCWNPAPESRPNFENLEKKFRAFIEVRNEMYGYVEASST</sequence>
<dbReference type="PANTHER" id="PTHR24416:SF611">
    <property type="entry name" value="TYROSINE-PROTEIN KINASE TRANSMEMBRANE RECEPTOR ROR"/>
    <property type="match status" value="1"/>
</dbReference>
<accession>A0A914CNW0</accession>
<name>A0A914CNW0_9BILA</name>
<dbReference type="AlphaFoldDB" id="A0A914CNW0"/>
<dbReference type="InterPro" id="IPR011009">
    <property type="entry name" value="Kinase-like_dom_sf"/>
</dbReference>
<dbReference type="GO" id="GO:0043235">
    <property type="term" value="C:receptor complex"/>
    <property type="evidence" value="ECO:0007669"/>
    <property type="project" value="TreeGrafter"/>
</dbReference>
<evidence type="ECO:0000313" key="3">
    <source>
        <dbReference type="WBParaSite" id="ACRNAN_scaffold12661.g29073.t1"/>
    </source>
</evidence>
<dbReference type="WBParaSite" id="ACRNAN_scaffold12661.g29073.t1">
    <property type="protein sequence ID" value="ACRNAN_scaffold12661.g29073.t1"/>
    <property type="gene ID" value="ACRNAN_scaffold12661.g29073"/>
</dbReference>
<dbReference type="InterPro" id="IPR050122">
    <property type="entry name" value="RTK"/>
</dbReference>
<dbReference type="GO" id="GO:0006909">
    <property type="term" value="P:phagocytosis"/>
    <property type="evidence" value="ECO:0007669"/>
    <property type="project" value="TreeGrafter"/>
</dbReference>
<dbReference type="GO" id="GO:0007169">
    <property type="term" value="P:cell surface receptor protein tyrosine kinase signaling pathway"/>
    <property type="evidence" value="ECO:0007669"/>
    <property type="project" value="TreeGrafter"/>
</dbReference>
<dbReference type="Pfam" id="PF07714">
    <property type="entry name" value="PK_Tyr_Ser-Thr"/>
    <property type="match status" value="1"/>
</dbReference>
<dbReference type="SUPFAM" id="SSF56112">
    <property type="entry name" value="Protein kinase-like (PK-like)"/>
    <property type="match status" value="1"/>
</dbReference>
<dbReference type="Proteomes" id="UP000887540">
    <property type="component" value="Unplaced"/>
</dbReference>
<dbReference type="GO" id="GO:0005886">
    <property type="term" value="C:plasma membrane"/>
    <property type="evidence" value="ECO:0007669"/>
    <property type="project" value="TreeGrafter"/>
</dbReference>
<keyword evidence="2" id="KW-1185">Reference proteome</keyword>
<dbReference type="PANTHER" id="PTHR24416">
    <property type="entry name" value="TYROSINE-PROTEIN KINASE RECEPTOR"/>
    <property type="match status" value="1"/>
</dbReference>
<dbReference type="GO" id="GO:0004714">
    <property type="term" value="F:transmembrane receptor protein tyrosine kinase activity"/>
    <property type="evidence" value="ECO:0007669"/>
    <property type="project" value="TreeGrafter"/>
</dbReference>